<organism evidence="2 3">
    <name type="scientific">Acidisarcina polymorpha</name>
    <dbReference type="NCBI Taxonomy" id="2211140"/>
    <lineage>
        <taxon>Bacteria</taxon>
        <taxon>Pseudomonadati</taxon>
        <taxon>Acidobacteriota</taxon>
        <taxon>Terriglobia</taxon>
        <taxon>Terriglobales</taxon>
        <taxon>Acidobacteriaceae</taxon>
        <taxon>Acidisarcina</taxon>
    </lineage>
</organism>
<keyword evidence="1" id="KW-0472">Membrane</keyword>
<accession>A0A2Z5G2P9</accession>
<feature type="transmembrane region" description="Helical" evidence="1">
    <location>
        <begin position="46"/>
        <end position="68"/>
    </location>
</feature>
<feature type="transmembrane region" description="Helical" evidence="1">
    <location>
        <begin position="98"/>
        <end position="115"/>
    </location>
</feature>
<evidence type="ECO:0008006" key="4">
    <source>
        <dbReference type="Google" id="ProtNLM"/>
    </source>
</evidence>
<name>A0A2Z5G2P9_9BACT</name>
<protein>
    <recommendedName>
        <fullName evidence="4">Multidrug resistance protein MdtO</fullName>
    </recommendedName>
</protein>
<dbReference type="Proteomes" id="UP000253606">
    <property type="component" value="Chromosome"/>
</dbReference>
<keyword evidence="1" id="KW-1133">Transmembrane helix</keyword>
<feature type="transmembrane region" description="Helical" evidence="1">
    <location>
        <begin position="12"/>
        <end position="34"/>
    </location>
</feature>
<dbReference type="AlphaFoldDB" id="A0A2Z5G2P9"/>
<proteinExistence type="predicted"/>
<feature type="transmembrane region" description="Helical" evidence="1">
    <location>
        <begin position="75"/>
        <end position="92"/>
    </location>
</feature>
<feature type="transmembrane region" description="Helical" evidence="1">
    <location>
        <begin position="385"/>
        <end position="406"/>
    </location>
</feature>
<dbReference type="KEGG" id="abas:ACPOL_3521"/>
<keyword evidence="1" id="KW-0812">Transmembrane</keyword>
<feature type="transmembrane region" description="Helical" evidence="1">
    <location>
        <begin position="127"/>
        <end position="147"/>
    </location>
</feature>
<evidence type="ECO:0000256" key="1">
    <source>
        <dbReference type="SAM" id="Phobius"/>
    </source>
</evidence>
<reference evidence="2 3" key="1">
    <citation type="journal article" date="2018" name="Front. Microbiol.">
        <title>Hydrolytic Capabilities as a Key to Environmental Success: Chitinolytic and Cellulolytic Acidobacteria From Acidic Sub-arctic Soils and Boreal Peatlands.</title>
        <authorList>
            <person name="Belova S.E."/>
            <person name="Ravin N.V."/>
            <person name="Pankratov T.A."/>
            <person name="Rakitin A.L."/>
            <person name="Ivanova A.A."/>
            <person name="Beletsky A.V."/>
            <person name="Mardanov A.V."/>
            <person name="Sinninghe Damste J.S."/>
            <person name="Dedysh S.N."/>
        </authorList>
    </citation>
    <scope>NUCLEOTIDE SEQUENCE [LARGE SCALE GENOMIC DNA]</scope>
    <source>
        <strain evidence="2 3">SBC82</strain>
    </source>
</reference>
<feature type="transmembrane region" description="Helical" evidence="1">
    <location>
        <begin position="412"/>
        <end position="430"/>
    </location>
</feature>
<feature type="transmembrane region" description="Helical" evidence="1">
    <location>
        <begin position="460"/>
        <end position="483"/>
    </location>
</feature>
<dbReference type="EMBL" id="CP030840">
    <property type="protein sequence ID" value="AXC12806.1"/>
    <property type="molecule type" value="Genomic_DNA"/>
</dbReference>
<sequence length="695" mass="76740">MVARVTISATIVMLLVMTFRLPSGFLGAIFTLFLSRENLAATFRSGFRTVIAFLLATAYTAVSVVMFIDDPLTHFLWVAVSLFLSFYLIHIFSDYGTAAAFGFMIAGAIPLWDETTINVNERFENTLWLCFVVAIGVVVTIVVEYVFRSIHPTTDLTEGIEARLQTVEDVLRSAGEGRPLPDESEKRLSLYTTVGISRLRRLMYRSDYGAHFKAQMTAAIALLGRLVDIAGSFQLALHERTSPVEPSDGQRCLRLAEVLAGFREDLVRRQLPRDSQLPAEEEPSNIPFLATMEATAALIPKAYSGSVSMQEFVVAPLDEEGPTRLFLADAFSNPAHAQFALRGTLAATACYVTYTAIAWPGLSTSVATCFITALSTIGSSRQKQILRLGGAFLGGFVFGMGAQVLILPYLNSIAGFTLLFATVTAISAWISTASARLSYLGVQVALAFYLINLQEFTIQISLAIARDRVFGVLLGLISMWLLYDRLWVRNALDEMQTVFARNLELFAQVAEQLIESDQVKAILKIRQLRDQINAGFQAVTAQSDAVLFEFGPSRERKMQIREDVRRWQPTIRTLLQVQIAAAQYRTQRPLVALPEAIAGALVAFQKDVARMMRIMANEVSEKPAEPAPEIQASAARVQEEIRRYYEGSGEEISPEASDVIRLIQTLAAILSPLYQDIHATFAVPREAGNALPQTT</sequence>
<feature type="transmembrane region" description="Helical" evidence="1">
    <location>
        <begin position="437"/>
        <end position="454"/>
    </location>
</feature>
<keyword evidence="3" id="KW-1185">Reference proteome</keyword>
<feature type="transmembrane region" description="Helical" evidence="1">
    <location>
        <begin position="351"/>
        <end position="373"/>
    </location>
</feature>
<evidence type="ECO:0000313" key="2">
    <source>
        <dbReference type="EMBL" id="AXC12806.1"/>
    </source>
</evidence>
<evidence type="ECO:0000313" key="3">
    <source>
        <dbReference type="Proteomes" id="UP000253606"/>
    </source>
</evidence>
<gene>
    <name evidence="2" type="ORF">ACPOL_3521</name>
</gene>